<evidence type="ECO:0000313" key="2">
    <source>
        <dbReference type="Proteomes" id="UP001225646"/>
    </source>
</evidence>
<keyword evidence="2" id="KW-1185">Reference proteome</keyword>
<gene>
    <name evidence="1" type="ORF">J2S06_002783</name>
</gene>
<name>A0ABT9VRQ7_9BACI</name>
<dbReference type="Proteomes" id="UP001225646">
    <property type="component" value="Unassembled WGS sequence"/>
</dbReference>
<accession>A0ABT9VRQ7</accession>
<comment type="caution">
    <text evidence="1">The sequence shown here is derived from an EMBL/GenBank/DDBJ whole genome shotgun (WGS) entry which is preliminary data.</text>
</comment>
<reference evidence="1 2" key="1">
    <citation type="submission" date="2023-07" db="EMBL/GenBank/DDBJ databases">
        <title>Genomic Encyclopedia of Type Strains, Phase IV (KMG-IV): sequencing the most valuable type-strain genomes for metagenomic binning, comparative biology and taxonomic classification.</title>
        <authorList>
            <person name="Goeker M."/>
        </authorList>
    </citation>
    <scope>NUCLEOTIDE SEQUENCE [LARGE SCALE GENOMIC DNA]</scope>
    <source>
        <strain evidence="1 2">DSM 19092</strain>
    </source>
</reference>
<evidence type="ECO:0000313" key="1">
    <source>
        <dbReference type="EMBL" id="MDQ0163673.1"/>
    </source>
</evidence>
<dbReference type="EMBL" id="JAUSTR010000021">
    <property type="protein sequence ID" value="MDQ0163673.1"/>
    <property type="molecule type" value="Genomic_DNA"/>
</dbReference>
<sequence length="98" mass="11522">MSSTANRAKNWGIDDTLFFGQTAGQRFSFVMFAYSWFHFSFDMVRCFGKMDDSFVQNLARLATRNRRVKIFYDKISDNSDKKIHGNQPAYECNNNCHR</sequence>
<protein>
    <submittedName>
        <fullName evidence="1">Uncharacterized protein</fullName>
    </submittedName>
</protein>
<proteinExistence type="predicted"/>
<organism evidence="1 2">
    <name type="scientific">Aeribacillus alveayuensis</name>
    <dbReference type="NCBI Taxonomy" id="279215"/>
    <lineage>
        <taxon>Bacteria</taxon>
        <taxon>Bacillati</taxon>
        <taxon>Bacillota</taxon>
        <taxon>Bacilli</taxon>
        <taxon>Bacillales</taxon>
        <taxon>Bacillaceae</taxon>
        <taxon>Aeribacillus</taxon>
    </lineage>
</organism>